<keyword evidence="3" id="KW-1185">Reference proteome</keyword>
<protein>
    <submittedName>
        <fullName evidence="2">Membrane protein</fullName>
    </submittedName>
</protein>
<reference evidence="3" key="1">
    <citation type="journal article" date="2013" name="ISME J.">
        <title>A small predatory core genome in the divergent marine Bacteriovorax marinus SJ and the terrestrial Bdellovibrio bacteriovorus.</title>
        <authorList>
            <person name="Crossman L.C."/>
            <person name="Chen H."/>
            <person name="Cerdeno-Tarraga A.M."/>
            <person name="Brooks K."/>
            <person name="Quail M.A."/>
            <person name="Pineiro S.A."/>
            <person name="Hobley L."/>
            <person name="Sockett R.E."/>
            <person name="Bentley S.D."/>
            <person name="Parkhill J."/>
            <person name="Williams H.N."/>
            <person name="Stine O.C."/>
        </authorList>
    </citation>
    <scope>NUCLEOTIDE SEQUENCE [LARGE SCALE GENOMIC DNA]</scope>
    <source>
        <strain evidence="3">ATCC BAA-682 / DSM 15412 / SJ</strain>
    </source>
</reference>
<accession>E1X3H8</accession>
<feature type="transmembrane region" description="Helical" evidence="1">
    <location>
        <begin position="12"/>
        <end position="28"/>
    </location>
</feature>
<keyword evidence="1" id="KW-1133">Transmembrane helix</keyword>
<feature type="transmembrane region" description="Helical" evidence="1">
    <location>
        <begin position="210"/>
        <end position="228"/>
    </location>
</feature>
<organism evidence="2 3">
    <name type="scientific">Halobacteriovorax marinus (strain ATCC BAA-682 / DSM 15412 / SJ)</name>
    <name type="common">Bacteriovorax marinus</name>
    <dbReference type="NCBI Taxonomy" id="862908"/>
    <lineage>
        <taxon>Bacteria</taxon>
        <taxon>Pseudomonadati</taxon>
        <taxon>Bdellovibrionota</taxon>
        <taxon>Bacteriovoracia</taxon>
        <taxon>Bacteriovoracales</taxon>
        <taxon>Halobacteriovoraceae</taxon>
        <taxon>Halobacteriovorax</taxon>
    </lineage>
</organism>
<dbReference type="STRING" id="862908.BMS_0352"/>
<dbReference type="Proteomes" id="UP000008963">
    <property type="component" value="Chromosome"/>
</dbReference>
<proteinExistence type="predicted"/>
<feature type="transmembrane region" description="Helical" evidence="1">
    <location>
        <begin position="132"/>
        <end position="151"/>
    </location>
</feature>
<dbReference type="HOGENOM" id="CLU_578429_0_0_7"/>
<evidence type="ECO:0000313" key="3">
    <source>
        <dbReference type="Proteomes" id="UP000008963"/>
    </source>
</evidence>
<dbReference type="Pfam" id="PF14296">
    <property type="entry name" value="O-ag_pol_Wzy"/>
    <property type="match status" value="1"/>
</dbReference>
<feature type="transmembrane region" description="Helical" evidence="1">
    <location>
        <begin position="261"/>
        <end position="279"/>
    </location>
</feature>
<feature type="transmembrane region" description="Helical" evidence="1">
    <location>
        <begin position="442"/>
        <end position="460"/>
    </location>
</feature>
<feature type="transmembrane region" description="Helical" evidence="1">
    <location>
        <begin position="382"/>
        <end position="404"/>
    </location>
</feature>
<sequence>MLEKFTDNKIDHIGFIIYLVTVLASLLFDQYDLLPIVNFIFFVCFLVRFYRVSSGFFSFEFISSIAFFFYIVTSPFGKKVSFSYFSEEVYYSSYVTATLAIASFIFFMLIYKFKYLFYKQSKPSISLKLSSLYIAYFAVLSVGYLFLYLQYNKYGGVEASFSLVRASKVGFAMKKSSNYPYDLFFYWGTSVSMAILISVCNKKKSLKSQFFHLLHVFFLLPVLGLWLAEGERSSLMYVGIISVVMFGALVKQILLKLHHVVVLLFCFCTFSILGHYRYWLTRAVANKDFSELIKGFSHIKLGWIFPAEFSAINFSLTGSIFLDRPLLLGESYVQSLYQLVPRFLYFGVKKPLALSQSFGGEVRALTEFPQNFGVGMSPLAEAFINFDVLGVVFVISLWCLLIRFYREAMSKPGNPIVTLFVFVLAPMSWFFYRIPFSTLLNYFFRNFCIMIFVFLVVKVGEHLLEKSEKTHV</sequence>
<feature type="transmembrane region" description="Helical" evidence="1">
    <location>
        <begin position="57"/>
        <end position="77"/>
    </location>
</feature>
<dbReference type="InterPro" id="IPR029468">
    <property type="entry name" value="O-ag_pol_Wzy"/>
</dbReference>
<feature type="transmembrane region" description="Helical" evidence="1">
    <location>
        <begin position="89"/>
        <end position="111"/>
    </location>
</feature>
<dbReference type="RefSeq" id="WP_014243061.1">
    <property type="nucleotide sequence ID" value="NC_016620.1"/>
</dbReference>
<dbReference type="NCBIfam" id="TIGR04370">
    <property type="entry name" value="glyco_rpt_poly"/>
    <property type="match status" value="1"/>
</dbReference>
<evidence type="ECO:0000256" key="1">
    <source>
        <dbReference type="SAM" id="Phobius"/>
    </source>
</evidence>
<dbReference type="AlphaFoldDB" id="E1X3H8"/>
<feature type="transmembrane region" description="Helical" evidence="1">
    <location>
        <begin position="34"/>
        <end position="50"/>
    </location>
</feature>
<gene>
    <name evidence="2" type="ordered locus">BMS_0352</name>
</gene>
<keyword evidence="1" id="KW-0472">Membrane</keyword>
<feature type="transmembrane region" description="Helical" evidence="1">
    <location>
        <begin position="234"/>
        <end position="254"/>
    </location>
</feature>
<feature type="transmembrane region" description="Helical" evidence="1">
    <location>
        <begin position="416"/>
        <end position="436"/>
    </location>
</feature>
<feature type="transmembrane region" description="Helical" evidence="1">
    <location>
        <begin position="183"/>
        <end position="201"/>
    </location>
</feature>
<dbReference type="PATRIC" id="fig|862908.3.peg.338"/>
<dbReference type="EMBL" id="FQ312005">
    <property type="protein sequence ID" value="CBW25273.1"/>
    <property type="molecule type" value="Genomic_DNA"/>
</dbReference>
<dbReference type="KEGG" id="bmx:BMS_0352"/>
<name>E1X3H8_HALMS</name>
<evidence type="ECO:0000313" key="2">
    <source>
        <dbReference type="EMBL" id="CBW25273.1"/>
    </source>
</evidence>
<keyword evidence="1" id="KW-0812">Transmembrane</keyword>